<dbReference type="InterPro" id="IPR052943">
    <property type="entry name" value="TMTC_O-mannosyl-trnsfr"/>
</dbReference>
<name>A0A158BL13_9BURK</name>
<dbReference type="SUPFAM" id="SSF48452">
    <property type="entry name" value="TPR-like"/>
    <property type="match status" value="1"/>
</dbReference>
<feature type="repeat" description="TPR" evidence="3">
    <location>
        <begin position="74"/>
        <end position="107"/>
    </location>
</feature>
<comment type="caution">
    <text evidence="5">The sequence shown here is derived from an EMBL/GenBank/DDBJ whole genome shotgun (WGS) entry which is preliminary data.</text>
</comment>
<keyword evidence="6" id="KW-1185">Reference proteome</keyword>
<dbReference type="InterPro" id="IPR013105">
    <property type="entry name" value="TPR_2"/>
</dbReference>
<feature type="repeat" description="TPR" evidence="3">
    <location>
        <begin position="108"/>
        <end position="141"/>
    </location>
</feature>
<evidence type="ECO:0000256" key="1">
    <source>
        <dbReference type="ARBA" id="ARBA00022737"/>
    </source>
</evidence>
<evidence type="ECO:0000313" key="6">
    <source>
        <dbReference type="Proteomes" id="UP000054596"/>
    </source>
</evidence>
<dbReference type="SUPFAM" id="SSF53756">
    <property type="entry name" value="UDP-Glycosyltransferase/glycogen phosphorylase"/>
    <property type="match status" value="1"/>
</dbReference>
<keyword evidence="2 3" id="KW-0802">TPR repeat</keyword>
<accession>A0A158BL13</accession>
<evidence type="ECO:0000313" key="5">
    <source>
        <dbReference type="EMBL" id="SAK70765.1"/>
    </source>
</evidence>
<dbReference type="STRING" id="1777143.AWB82_04264"/>
<keyword evidence="4" id="KW-0175">Coiled coil</keyword>
<dbReference type="PANTHER" id="PTHR44809">
    <property type="match status" value="1"/>
</dbReference>
<dbReference type="Gene3D" id="1.25.40.10">
    <property type="entry name" value="Tetratricopeptide repeat domain"/>
    <property type="match status" value="1"/>
</dbReference>
<evidence type="ECO:0000256" key="2">
    <source>
        <dbReference type="ARBA" id="ARBA00022803"/>
    </source>
</evidence>
<dbReference type="Proteomes" id="UP000054596">
    <property type="component" value="Unassembled WGS sequence"/>
</dbReference>
<feature type="repeat" description="TPR" evidence="3">
    <location>
        <begin position="40"/>
        <end position="73"/>
    </location>
</feature>
<gene>
    <name evidence="5" type="ORF">AWB82_04264</name>
</gene>
<dbReference type="PROSITE" id="PS50005">
    <property type="entry name" value="TPR"/>
    <property type="match status" value="6"/>
</dbReference>
<feature type="coiled-coil region" evidence="4">
    <location>
        <begin position="141"/>
        <end position="168"/>
    </location>
</feature>
<feature type="repeat" description="TPR" evidence="3">
    <location>
        <begin position="142"/>
        <end position="175"/>
    </location>
</feature>
<feature type="repeat" description="TPR" evidence="3">
    <location>
        <begin position="244"/>
        <end position="277"/>
    </location>
</feature>
<organism evidence="5 6">
    <name type="scientific">Caballeronia glebae</name>
    <dbReference type="NCBI Taxonomy" id="1777143"/>
    <lineage>
        <taxon>Bacteria</taxon>
        <taxon>Pseudomonadati</taxon>
        <taxon>Pseudomonadota</taxon>
        <taxon>Betaproteobacteria</taxon>
        <taxon>Burkholderiales</taxon>
        <taxon>Burkholderiaceae</taxon>
        <taxon>Caballeronia</taxon>
    </lineage>
</organism>
<dbReference type="EMBL" id="FCOJ02000032">
    <property type="protein sequence ID" value="SAK70765.1"/>
    <property type="molecule type" value="Genomic_DNA"/>
</dbReference>
<dbReference type="InterPro" id="IPR011990">
    <property type="entry name" value="TPR-like_helical_dom_sf"/>
</dbReference>
<dbReference type="SMART" id="SM00028">
    <property type="entry name" value="TPR"/>
    <property type="match status" value="7"/>
</dbReference>
<proteinExistence type="predicted"/>
<dbReference type="PANTHER" id="PTHR44809:SF1">
    <property type="entry name" value="PROTEIN O-MANNOSYL-TRANSFERASE TMTC1"/>
    <property type="match status" value="1"/>
</dbReference>
<sequence length="584" mass="64491">MTDILSRPPADAVRKSGHAVTFDDAERAFLASLSEPPRDAELFVALGRLHVQQATPERAIERLDAALALAPDHADCLNERGIAALMLRDLEGAAHYFREAIRCSPGNPRPHCNLGNAMRDAGRREDAIPHFERALALAPDLLEAALSVAELRNELGQAQDALAGFERAARLAPDDPRALLGRGRTLHALGRSSDAQNLFAQVLKQKPDIVPALFGLARSLGSELRFDEALHLYRRALELDPRNHALLHNTAYVLTCLERYDEADEHLQHAIELKPEHALTNHLLGMSKLRRGDWRAGWALYEHRIAFGTSGGYAPLAIPEWRGEPLDGKRIVLTREQGAGDQLQFVRYAAVLRRLGATVDFWASVELAPLLARAEGVRRAITDMPRDGYDFFCPVMSVPHRLQNEAIPAVVPYLSADARLSGQWRDRIHQAAGTRRKIGLVWAGNPAHKLDRLRSIPLDALLPLADIPGLAWFSLQTGAAASQLDACARRWPINRLETRLDSYDATAAAIESLDLVISVDTSVAHLAGALGRPVWIMLPAQADWRWMTGRTDSPWYPTARLFRQYTLGDWSPVVDSICAALAAL</sequence>
<reference evidence="5" key="1">
    <citation type="submission" date="2016-01" db="EMBL/GenBank/DDBJ databases">
        <authorList>
            <person name="Peeters C."/>
        </authorList>
    </citation>
    <scope>NUCLEOTIDE SEQUENCE [LARGE SCALE GENOMIC DNA]</scope>
    <source>
        <strain evidence="5">LMG 29325</strain>
    </source>
</reference>
<dbReference type="Pfam" id="PF13432">
    <property type="entry name" value="TPR_16"/>
    <property type="match status" value="1"/>
</dbReference>
<dbReference type="Gene3D" id="3.40.50.2000">
    <property type="entry name" value="Glycogen Phosphorylase B"/>
    <property type="match status" value="1"/>
</dbReference>
<keyword evidence="1" id="KW-0677">Repeat</keyword>
<dbReference type="Pfam" id="PF07719">
    <property type="entry name" value="TPR_2"/>
    <property type="match status" value="1"/>
</dbReference>
<dbReference type="RefSeq" id="WP_086970709.1">
    <property type="nucleotide sequence ID" value="NZ_FCOJ02000032.1"/>
</dbReference>
<dbReference type="InterPro" id="IPR019734">
    <property type="entry name" value="TPR_rpt"/>
</dbReference>
<protein>
    <submittedName>
        <fullName evidence="5">TPR domain-containing protein</fullName>
    </submittedName>
</protein>
<evidence type="ECO:0000256" key="4">
    <source>
        <dbReference type="SAM" id="Coils"/>
    </source>
</evidence>
<dbReference type="Pfam" id="PF13431">
    <property type="entry name" value="TPR_17"/>
    <property type="match status" value="1"/>
</dbReference>
<evidence type="ECO:0000256" key="3">
    <source>
        <dbReference type="PROSITE-ProRule" id="PRU00339"/>
    </source>
</evidence>
<dbReference type="Pfam" id="PF14559">
    <property type="entry name" value="TPR_19"/>
    <property type="match status" value="1"/>
</dbReference>
<dbReference type="AlphaFoldDB" id="A0A158BL13"/>
<dbReference type="OrthoDB" id="9814129at2"/>
<feature type="repeat" description="TPR" evidence="3">
    <location>
        <begin position="210"/>
        <end position="243"/>
    </location>
</feature>